<dbReference type="GO" id="GO:0005886">
    <property type="term" value="C:plasma membrane"/>
    <property type="evidence" value="ECO:0007669"/>
    <property type="project" value="TreeGrafter"/>
</dbReference>
<evidence type="ECO:0000313" key="4">
    <source>
        <dbReference type="EMBL" id="TPG13552.1"/>
    </source>
</evidence>
<reference evidence="4 5" key="1">
    <citation type="journal article" date="2019" name="Environ. Microbiol.">
        <title>Species interactions and distinct microbial communities in high Arctic permafrost affected cryosols are associated with the CH4 and CO2 gas fluxes.</title>
        <authorList>
            <person name="Altshuler I."/>
            <person name="Hamel J."/>
            <person name="Turney S."/>
            <person name="Magnuson E."/>
            <person name="Levesque R."/>
            <person name="Greer C."/>
            <person name="Whyte L.G."/>
        </authorList>
    </citation>
    <scope>NUCLEOTIDE SEQUENCE [LARGE SCALE GENOMIC DNA]</scope>
    <source>
        <strain evidence="4 5">S5.1</strain>
    </source>
</reference>
<feature type="compositionally biased region" description="Basic residues" evidence="1">
    <location>
        <begin position="709"/>
        <end position="718"/>
    </location>
</feature>
<dbReference type="PANTHER" id="PTHR30441">
    <property type="entry name" value="DUF748 DOMAIN-CONTAINING PROTEIN"/>
    <property type="match status" value="1"/>
</dbReference>
<feature type="region of interest" description="Disordered" evidence="1">
    <location>
        <begin position="675"/>
        <end position="718"/>
    </location>
</feature>
<feature type="compositionally biased region" description="Basic and acidic residues" evidence="1">
    <location>
        <begin position="684"/>
        <end position="708"/>
    </location>
</feature>
<evidence type="ECO:0000259" key="3">
    <source>
        <dbReference type="Pfam" id="PF05170"/>
    </source>
</evidence>
<evidence type="ECO:0000256" key="2">
    <source>
        <dbReference type="SAM" id="Phobius"/>
    </source>
</evidence>
<keyword evidence="2" id="KW-0472">Membrane</keyword>
<dbReference type="Pfam" id="PF05170">
    <property type="entry name" value="AsmA"/>
    <property type="match status" value="1"/>
</dbReference>
<keyword evidence="2" id="KW-0812">Transmembrane</keyword>
<proteinExistence type="predicted"/>
<feature type="transmembrane region" description="Helical" evidence="2">
    <location>
        <begin position="39"/>
        <end position="57"/>
    </location>
</feature>
<dbReference type="OrthoDB" id="5749006at2"/>
<feature type="region of interest" description="Disordered" evidence="1">
    <location>
        <begin position="1"/>
        <end position="30"/>
    </location>
</feature>
<accession>A0A502CLD5</accession>
<dbReference type="GO" id="GO:0090313">
    <property type="term" value="P:regulation of protein targeting to membrane"/>
    <property type="evidence" value="ECO:0007669"/>
    <property type="project" value="TreeGrafter"/>
</dbReference>
<sequence length="718" mass="76852">MNDVDGVTIDEPPAEPAEPAEPAGTPVERRAPRRHRVRNIIVGVIGTVFLAWLILFITKGRFLKHPFERIAGKMTHRTVTVRGDFQLYFAPFDIKFLAEGLTVSNPDWATKPDLFAARRIDSRIAPLSLLFGRRHFRFLDLTDGAVDLEWNGAHDRNTWTFSDQKGKPFALPIIDRATLAGTTLRYRDPQLQLLADLKFATVMSAGASIGDKVTFTGTGRARATPFTLSGALLSPNQTAARGKNELTMTAHAANNVIDITGTLPSLADIEEVPLQVKARGRDLSELLWIIGVPIPRTRDYRLHAQLVKSGNDYAFTRMAGVFGDSDLSGKFTIQNILPRPHIDATLTTKRLDIVDAAPFIGYNPDIVAAQGVQAAAAATGAGSARLLPDAQLGIESMKRFDADAHWTIGTVASKKVPISNVDVTVTLDNALLKLSPFTFAMARGNVASDIILDARRSPTHASYDIRLAQTPMGRLLAGFGVADSGTTGTIKGRIKLDGVGNTLHDSLASSSGRIAFTMPAGSFWTRNVQLAELDVGTFVQKMFEHKLKEPVQINCGLVGFTVRNGVAAADPILIDTTKNVIVGRGGFSFKTEGVDMAFRADGKKFSLFSGQSPVGLGGSFAHPAIDVVSDQLLARAGVGLGLAIVATPLAGILAFVDVGDAKSAACGPVLAGATAKAQRTTKGKPRDDVGKGTTAKEENGKKSASEKKGQRKKFLGIF</sequence>
<gene>
    <name evidence="4" type="ORF">EAH84_04975</name>
</gene>
<name>A0A502CLD5_9SPHN</name>
<evidence type="ECO:0000256" key="1">
    <source>
        <dbReference type="SAM" id="MobiDB-lite"/>
    </source>
</evidence>
<dbReference type="EMBL" id="RCZK01000003">
    <property type="protein sequence ID" value="TPG13552.1"/>
    <property type="molecule type" value="Genomic_DNA"/>
</dbReference>
<dbReference type="PANTHER" id="PTHR30441:SF9">
    <property type="entry name" value="ASMA FAMILY PROTEIN YHJG"/>
    <property type="match status" value="1"/>
</dbReference>
<organism evidence="4 5">
    <name type="scientific">Sphingomonas oligophenolica</name>
    <dbReference type="NCBI Taxonomy" id="301154"/>
    <lineage>
        <taxon>Bacteria</taxon>
        <taxon>Pseudomonadati</taxon>
        <taxon>Pseudomonadota</taxon>
        <taxon>Alphaproteobacteria</taxon>
        <taxon>Sphingomonadales</taxon>
        <taxon>Sphingomonadaceae</taxon>
        <taxon>Sphingomonas</taxon>
    </lineage>
</organism>
<dbReference type="RefSeq" id="WP_140868682.1">
    <property type="nucleotide sequence ID" value="NZ_RCZK01000003.1"/>
</dbReference>
<feature type="domain" description="AsmA" evidence="3">
    <location>
        <begin position="318"/>
        <end position="524"/>
    </location>
</feature>
<keyword evidence="5" id="KW-1185">Reference proteome</keyword>
<dbReference type="InterPro" id="IPR007844">
    <property type="entry name" value="AsmA"/>
</dbReference>
<comment type="caution">
    <text evidence="4">The sequence shown here is derived from an EMBL/GenBank/DDBJ whole genome shotgun (WGS) entry which is preliminary data.</text>
</comment>
<evidence type="ECO:0000313" key="5">
    <source>
        <dbReference type="Proteomes" id="UP000318413"/>
    </source>
</evidence>
<dbReference type="InterPro" id="IPR052894">
    <property type="entry name" value="AsmA-related"/>
</dbReference>
<dbReference type="AlphaFoldDB" id="A0A502CLD5"/>
<dbReference type="Proteomes" id="UP000318413">
    <property type="component" value="Unassembled WGS sequence"/>
</dbReference>
<protein>
    <submittedName>
        <fullName evidence="4">AsmA family protein</fullName>
    </submittedName>
</protein>
<keyword evidence="2" id="KW-1133">Transmembrane helix</keyword>